<evidence type="ECO:0000313" key="2">
    <source>
        <dbReference type="EMBL" id="SDK43381.1"/>
    </source>
</evidence>
<feature type="domain" description="DUF6046" evidence="1">
    <location>
        <begin position="88"/>
        <end position="218"/>
    </location>
</feature>
<dbReference type="Pfam" id="PF19512">
    <property type="entry name" value="DUF6046"/>
    <property type="match status" value="1"/>
</dbReference>
<proteinExistence type="predicted"/>
<keyword evidence="3" id="KW-1185">Reference proteome</keyword>
<name>A0A1G9BV88_9FLAO</name>
<dbReference type="Proteomes" id="UP000199580">
    <property type="component" value="Unassembled WGS sequence"/>
</dbReference>
<dbReference type="InterPro" id="IPR046109">
    <property type="entry name" value="DUF6046"/>
</dbReference>
<organism evidence="2 3">
    <name type="scientific">Flavobacterium noncentrifugens</name>
    <dbReference type="NCBI Taxonomy" id="1128970"/>
    <lineage>
        <taxon>Bacteria</taxon>
        <taxon>Pseudomonadati</taxon>
        <taxon>Bacteroidota</taxon>
        <taxon>Flavobacteriia</taxon>
        <taxon>Flavobacteriales</taxon>
        <taxon>Flavobacteriaceae</taxon>
        <taxon>Flavobacterium</taxon>
    </lineage>
</organism>
<dbReference type="STRING" id="1128970.SAMN04487935_3367"/>
<evidence type="ECO:0000259" key="1">
    <source>
        <dbReference type="Pfam" id="PF19512"/>
    </source>
</evidence>
<dbReference type="OrthoDB" id="1069014at2"/>
<evidence type="ECO:0000313" key="3">
    <source>
        <dbReference type="Proteomes" id="UP000199580"/>
    </source>
</evidence>
<dbReference type="AlphaFoldDB" id="A0A1G9BV88"/>
<dbReference type="RefSeq" id="WP_091398169.1">
    <property type="nucleotide sequence ID" value="NZ_BKAI01000012.1"/>
</dbReference>
<sequence>MNNTDLLFASLLGNNVVKQVPKFKLIQNEIGKHVLPVLPFPLWENQSEIDSTEFETIPGSYTADMPNLQEQFFPFSLSIDNGATYFTLPYEPMISISGHNNIVKRNVAKWHAEGSEQLFGTIKERWSQDDYSITITGALFGSILTGAVEDCFPVEDFRKLNAVLKHSKEVRVNCAPLELLGITKIVVEDFSFPFTKGENVQAYEVKVISDSSYNLLIKL</sequence>
<accession>A0A1G9BV88</accession>
<protein>
    <recommendedName>
        <fullName evidence="1">DUF6046 domain-containing protein</fullName>
    </recommendedName>
</protein>
<gene>
    <name evidence="2" type="ORF">SAMN04487935_3367</name>
</gene>
<reference evidence="2 3" key="1">
    <citation type="submission" date="2016-10" db="EMBL/GenBank/DDBJ databases">
        <authorList>
            <person name="de Groot N.N."/>
        </authorList>
    </citation>
    <scope>NUCLEOTIDE SEQUENCE [LARGE SCALE GENOMIC DNA]</scope>
    <source>
        <strain evidence="2 3">CGMCC 1.10076</strain>
    </source>
</reference>
<dbReference type="EMBL" id="FNEZ01000006">
    <property type="protein sequence ID" value="SDK43381.1"/>
    <property type="molecule type" value="Genomic_DNA"/>
</dbReference>